<evidence type="ECO:0000256" key="2">
    <source>
        <dbReference type="ARBA" id="ARBA00022692"/>
    </source>
</evidence>
<feature type="transmembrane region" description="Helical" evidence="5">
    <location>
        <begin position="63"/>
        <end position="90"/>
    </location>
</feature>
<dbReference type="Pfam" id="PF02361">
    <property type="entry name" value="CbiQ"/>
    <property type="match status" value="1"/>
</dbReference>
<dbReference type="GO" id="GO:0005886">
    <property type="term" value="C:plasma membrane"/>
    <property type="evidence" value="ECO:0007669"/>
    <property type="project" value="TreeGrafter"/>
</dbReference>
<accession>A0A1I2T2W7</accession>
<dbReference type="CDD" id="cd16914">
    <property type="entry name" value="EcfT"/>
    <property type="match status" value="1"/>
</dbReference>
<feature type="transmembrane region" description="Helical" evidence="5">
    <location>
        <begin position="12"/>
        <end position="32"/>
    </location>
</feature>
<dbReference type="PANTHER" id="PTHR33514">
    <property type="entry name" value="PROTEIN ABCI12, CHLOROPLASTIC"/>
    <property type="match status" value="1"/>
</dbReference>
<organism evidence="6 7">
    <name type="scientific">Desulfotruncus arcticus DSM 17038</name>
    <dbReference type="NCBI Taxonomy" id="1121424"/>
    <lineage>
        <taxon>Bacteria</taxon>
        <taxon>Bacillati</taxon>
        <taxon>Bacillota</taxon>
        <taxon>Clostridia</taxon>
        <taxon>Eubacteriales</taxon>
        <taxon>Desulfallaceae</taxon>
        <taxon>Desulfotruncus</taxon>
    </lineage>
</organism>
<feature type="transmembrane region" description="Helical" evidence="5">
    <location>
        <begin position="102"/>
        <end position="131"/>
    </location>
</feature>
<gene>
    <name evidence="6" type="ORF">SAMN05660649_02026</name>
</gene>
<dbReference type="Proteomes" id="UP000199337">
    <property type="component" value="Unassembled WGS sequence"/>
</dbReference>
<protein>
    <submittedName>
        <fullName evidence="6">Energy-coupling factor transport system permease protein</fullName>
    </submittedName>
</protein>
<name>A0A1I2T2W7_9FIRM</name>
<reference evidence="7" key="1">
    <citation type="submission" date="2016-10" db="EMBL/GenBank/DDBJ databases">
        <authorList>
            <person name="Varghese N."/>
            <person name="Submissions S."/>
        </authorList>
    </citation>
    <scope>NUCLEOTIDE SEQUENCE [LARGE SCALE GENOMIC DNA]</scope>
    <source>
        <strain evidence="7">DSM 17038</strain>
    </source>
</reference>
<evidence type="ECO:0000256" key="1">
    <source>
        <dbReference type="ARBA" id="ARBA00004141"/>
    </source>
</evidence>
<comment type="subcellular location">
    <subcellularLocation>
        <location evidence="1">Membrane</location>
        <topology evidence="1">Multi-pass membrane protein</topology>
    </subcellularLocation>
</comment>
<evidence type="ECO:0000256" key="5">
    <source>
        <dbReference type="SAM" id="Phobius"/>
    </source>
</evidence>
<dbReference type="RefSeq" id="WP_092471234.1">
    <property type="nucleotide sequence ID" value="NZ_FOOX01000006.1"/>
</dbReference>
<proteinExistence type="predicted"/>
<dbReference type="InterPro" id="IPR003339">
    <property type="entry name" value="ABC/ECF_trnsptr_transmembrane"/>
</dbReference>
<keyword evidence="7" id="KW-1185">Reference proteome</keyword>
<sequence length="304" mass="34658">MLAYREKDNFIYKLHPFTAVAYIFVVVLLSLIFAHPFYLLGLFLVLGGVIIASGNLWEWKPYLLLSMGLLVMLMLVNAVFVQAGSTVLFTGPRVPLLGTIKITLEAICFSGAMGIRLLVIISAFCFYTYAVHPDKVLKLLNKFSGKSVLAIILATRLFPLLVKDVRRIAEVQRCRGVKLDHGTRRQRLKSRLPVINILLLSSLERSIQMAESMQAKGYGSGKRSFYFRDYWRPRDWLVLIPTVLALAAGIWAALKGWSAYIFYPRLESIKLDQMVMVPIIVLVLAVPIILNWWWEKWPLLRSKI</sequence>
<feature type="transmembrane region" description="Helical" evidence="5">
    <location>
        <begin position="274"/>
        <end position="294"/>
    </location>
</feature>
<keyword evidence="4 5" id="KW-0472">Membrane</keyword>
<evidence type="ECO:0000256" key="3">
    <source>
        <dbReference type="ARBA" id="ARBA00022989"/>
    </source>
</evidence>
<feature type="transmembrane region" description="Helical" evidence="5">
    <location>
        <begin position="236"/>
        <end position="254"/>
    </location>
</feature>
<evidence type="ECO:0000313" key="6">
    <source>
        <dbReference type="EMBL" id="SFG56766.1"/>
    </source>
</evidence>
<evidence type="ECO:0000313" key="7">
    <source>
        <dbReference type="Proteomes" id="UP000199337"/>
    </source>
</evidence>
<keyword evidence="2 5" id="KW-0812">Transmembrane</keyword>
<dbReference type="EMBL" id="FOOX01000006">
    <property type="protein sequence ID" value="SFG56766.1"/>
    <property type="molecule type" value="Genomic_DNA"/>
</dbReference>
<dbReference type="STRING" id="341036.SAMN05660649_02026"/>
<dbReference type="OrthoDB" id="2039442at2"/>
<keyword evidence="3 5" id="KW-1133">Transmembrane helix</keyword>
<dbReference type="AlphaFoldDB" id="A0A1I2T2W7"/>
<evidence type="ECO:0000256" key="4">
    <source>
        <dbReference type="ARBA" id="ARBA00023136"/>
    </source>
</evidence>
<dbReference type="PANTHER" id="PTHR33514:SF13">
    <property type="entry name" value="PROTEIN ABCI12, CHLOROPLASTIC"/>
    <property type="match status" value="1"/>
</dbReference>
<feature type="transmembrane region" description="Helical" evidence="5">
    <location>
        <begin position="37"/>
        <end position="57"/>
    </location>
</feature>